<dbReference type="AlphaFoldDB" id="A0AA39X2S4"/>
<dbReference type="InterPro" id="IPR057394">
    <property type="entry name" value="PIGBOS1"/>
</dbReference>
<keyword evidence="2" id="KW-1133">Transmembrane helix</keyword>
<keyword evidence="2" id="KW-0472">Membrane</keyword>
<organism evidence="3 4">
    <name type="scientific">Immersiella caudata</name>
    <dbReference type="NCBI Taxonomy" id="314043"/>
    <lineage>
        <taxon>Eukaryota</taxon>
        <taxon>Fungi</taxon>
        <taxon>Dikarya</taxon>
        <taxon>Ascomycota</taxon>
        <taxon>Pezizomycotina</taxon>
        <taxon>Sordariomycetes</taxon>
        <taxon>Sordariomycetidae</taxon>
        <taxon>Sordariales</taxon>
        <taxon>Lasiosphaeriaceae</taxon>
        <taxon>Immersiella</taxon>
    </lineage>
</organism>
<feature type="compositionally biased region" description="Polar residues" evidence="1">
    <location>
        <begin position="39"/>
        <end position="52"/>
    </location>
</feature>
<comment type="caution">
    <text evidence="3">The sequence shown here is derived from an EMBL/GenBank/DDBJ whole genome shotgun (WGS) entry which is preliminary data.</text>
</comment>
<protein>
    <submittedName>
        <fullName evidence="3">Uncharacterized protein</fullName>
    </submittedName>
</protein>
<dbReference type="EMBL" id="JAULSU010000002">
    <property type="protein sequence ID" value="KAK0626193.1"/>
    <property type="molecule type" value="Genomic_DNA"/>
</dbReference>
<dbReference type="Pfam" id="PF23670">
    <property type="entry name" value="PIGBOS1"/>
    <property type="match status" value="1"/>
</dbReference>
<accession>A0AA39X2S4</accession>
<keyword evidence="2" id="KW-0812">Transmembrane</keyword>
<evidence type="ECO:0000313" key="3">
    <source>
        <dbReference type="EMBL" id="KAK0626193.1"/>
    </source>
</evidence>
<sequence>MSQQKYLAIALVVGIGIFNGYYTFNQAFLEEKQKRDGTYFSSTVQPQGTKNGPQPPGKDKAEGDKNTP</sequence>
<keyword evidence="4" id="KW-1185">Reference proteome</keyword>
<proteinExistence type="predicted"/>
<name>A0AA39X2S4_9PEZI</name>
<evidence type="ECO:0000313" key="4">
    <source>
        <dbReference type="Proteomes" id="UP001175000"/>
    </source>
</evidence>
<reference evidence="3" key="1">
    <citation type="submission" date="2023-06" db="EMBL/GenBank/DDBJ databases">
        <title>Genome-scale phylogeny and comparative genomics of the fungal order Sordariales.</title>
        <authorList>
            <consortium name="Lawrence Berkeley National Laboratory"/>
            <person name="Hensen N."/>
            <person name="Bonometti L."/>
            <person name="Westerberg I."/>
            <person name="Brannstrom I.O."/>
            <person name="Guillou S."/>
            <person name="Cros-Aarteil S."/>
            <person name="Calhoun S."/>
            <person name="Haridas S."/>
            <person name="Kuo A."/>
            <person name="Mondo S."/>
            <person name="Pangilinan J."/>
            <person name="Riley R."/>
            <person name="Labutti K."/>
            <person name="Andreopoulos B."/>
            <person name="Lipzen A."/>
            <person name="Chen C."/>
            <person name="Yanf M."/>
            <person name="Daum C."/>
            <person name="Ng V."/>
            <person name="Clum A."/>
            <person name="Steindorff A."/>
            <person name="Ohm R."/>
            <person name="Martin F."/>
            <person name="Silar P."/>
            <person name="Natvig D."/>
            <person name="Lalanne C."/>
            <person name="Gautier V."/>
            <person name="Ament-Velasquez S.L."/>
            <person name="Kruys A."/>
            <person name="Hutchinson M.I."/>
            <person name="Powell A.J."/>
            <person name="Barry K."/>
            <person name="Miller A.N."/>
            <person name="Grigoriev I.V."/>
            <person name="Debuchy R."/>
            <person name="Gladieux P."/>
            <person name="Thoren M.H."/>
            <person name="Johannesson H."/>
        </authorList>
    </citation>
    <scope>NUCLEOTIDE SEQUENCE</scope>
    <source>
        <strain evidence="3">CBS 606.72</strain>
    </source>
</reference>
<evidence type="ECO:0000256" key="1">
    <source>
        <dbReference type="SAM" id="MobiDB-lite"/>
    </source>
</evidence>
<feature type="region of interest" description="Disordered" evidence="1">
    <location>
        <begin position="38"/>
        <end position="68"/>
    </location>
</feature>
<gene>
    <name evidence="3" type="ORF">B0T14DRAFT_562127</name>
</gene>
<feature type="transmembrane region" description="Helical" evidence="2">
    <location>
        <begin position="6"/>
        <end position="24"/>
    </location>
</feature>
<evidence type="ECO:0000256" key="2">
    <source>
        <dbReference type="SAM" id="Phobius"/>
    </source>
</evidence>
<dbReference type="Proteomes" id="UP001175000">
    <property type="component" value="Unassembled WGS sequence"/>
</dbReference>
<feature type="compositionally biased region" description="Basic and acidic residues" evidence="1">
    <location>
        <begin position="57"/>
        <end position="68"/>
    </location>
</feature>